<keyword evidence="4" id="KW-0472">Membrane</keyword>
<organism evidence="8 9">
    <name type="scientific">Bacillus atrophaeus (strain 1942)</name>
    <dbReference type="NCBI Taxonomy" id="720555"/>
    <lineage>
        <taxon>Bacteria</taxon>
        <taxon>Bacillati</taxon>
        <taxon>Bacillota</taxon>
        <taxon>Bacilli</taxon>
        <taxon>Bacillales</taxon>
        <taxon>Bacillaceae</taxon>
        <taxon>Bacillus</taxon>
    </lineage>
</organism>
<keyword evidence="9" id="KW-1185">Reference proteome</keyword>
<feature type="signal peptide" evidence="7">
    <location>
        <begin position="1"/>
        <end position="24"/>
    </location>
</feature>
<dbReference type="Proteomes" id="UP000006867">
    <property type="component" value="Chromosome"/>
</dbReference>
<gene>
    <name evidence="8" type="ordered locus">BATR1942_02155</name>
</gene>
<evidence type="ECO:0000256" key="7">
    <source>
        <dbReference type="SAM" id="SignalP"/>
    </source>
</evidence>
<dbReference type="PANTHER" id="PTHR30429">
    <property type="entry name" value="D-METHIONINE-BINDING LIPOPROTEIN METQ"/>
    <property type="match status" value="1"/>
</dbReference>
<evidence type="ECO:0000256" key="2">
    <source>
        <dbReference type="ARBA" id="ARBA00008973"/>
    </source>
</evidence>
<proteinExistence type="inferred from homology"/>
<evidence type="ECO:0000256" key="1">
    <source>
        <dbReference type="ARBA" id="ARBA00004635"/>
    </source>
</evidence>
<dbReference type="EMBL" id="CP002207">
    <property type="protein sequence ID" value="ADP31387.1"/>
    <property type="molecule type" value="Genomic_DNA"/>
</dbReference>
<evidence type="ECO:0000256" key="3">
    <source>
        <dbReference type="ARBA" id="ARBA00022729"/>
    </source>
</evidence>
<dbReference type="InterPro" id="IPR004872">
    <property type="entry name" value="Lipoprotein_NlpA"/>
</dbReference>
<dbReference type="Gene3D" id="3.40.190.10">
    <property type="entry name" value="Periplasmic binding protein-like II"/>
    <property type="match status" value="2"/>
</dbReference>
<evidence type="ECO:0000256" key="6">
    <source>
        <dbReference type="ARBA" id="ARBA00023288"/>
    </source>
</evidence>
<keyword evidence="3 7" id="KW-0732">Signal</keyword>
<comment type="similarity">
    <text evidence="2">Belongs to the NlpA lipoprotein family.</text>
</comment>
<evidence type="ECO:0000256" key="4">
    <source>
        <dbReference type="ARBA" id="ARBA00023136"/>
    </source>
</evidence>
<feature type="chain" id="PRO_5045979842" evidence="7">
    <location>
        <begin position="25"/>
        <end position="279"/>
    </location>
</feature>
<dbReference type="Pfam" id="PF03180">
    <property type="entry name" value="Lipoprotein_9"/>
    <property type="match status" value="1"/>
</dbReference>
<protein>
    <submittedName>
        <fullName evidence="8">ABC transporter binding lipoprotein</fullName>
    </submittedName>
</protein>
<evidence type="ECO:0000313" key="9">
    <source>
        <dbReference type="Proteomes" id="UP000006867"/>
    </source>
</evidence>
<dbReference type="SUPFAM" id="SSF53850">
    <property type="entry name" value="Periplasmic binding protein-like II"/>
    <property type="match status" value="1"/>
</dbReference>
<name>A0ABN3Z7F2_BACA1</name>
<keyword evidence="6 8" id="KW-0449">Lipoprotein</keyword>
<dbReference type="PANTHER" id="PTHR30429:SF3">
    <property type="entry name" value="LIPOPROTEIN"/>
    <property type="match status" value="1"/>
</dbReference>
<comment type="subcellular location">
    <subcellularLocation>
        <location evidence="1">Membrane</location>
        <topology evidence="1">Lipid-anchor</topology>
    </subcellularLocation>
</comment>
<reference evidence="8 9" key="1">
    <citation type="journal article" date="2011" name="Front. Microbiol.">
        <title>Genomic signatures of strain selection and enhancement in Bacillus atrophaeus var. globigii, a historical biowarfare simulant.</title>
        <authorList>
            <person name="Gibbons H.S."/>
            <person name="Broomall S.M."/>
            <person name="McNew L.A."/>
            <person name="Daligault H."/>
            <person name="Chapman C."/>
            <person name="Bruce D."/>
            <person name="Karavis M."/>
            <person name="Krepps M."/>
            <person name="McGregor P.A."/>
            <person name="Hong C."/>
            <person name="Park K.H."/>
            <person name="Akmal A."/>
            <person name="Feldman A."/>
            <person name="Lin J.S."/>
            <person name="Chang W.E."/>
            <person name="Higgs B.W."/>
            <person name="Demirev P."/>
            <person name="Lindquist J."/>
            <person name="Liem A."/>
            <person name="Fochler E."/>
            <person name="Read T.D."/>
            <person name="Tapia R."/>
            <person name="Johnson S."/>
            <person name="Bishop-Lilly K.A."/>
            <person name="Detter C."/>
            <person name="Han C."/>
            <person name="Sozhamannan S."/>
            <person name="Rosenzweig C.N."/>
            <person name="Skowronski E.W."/>
        </authorList>
    </citation>
    <scope>NUCLEOTIDE SEQUENCE [LARGE SCALE GENOMIC DNA]</scope>
    <source>
        <strain evidence="8 9">1942</strain>
    </source>
</reference>
<dbReference type="PROSITE" id="PS51257">
    <property type="entry name" value="PROKAR_LIPOPROTEIN"/>
    <property type="match status" value="1"/>
</dbReference>
<evidence type="ECO:0000256" key="5">
    <source>
        <dbReference type="ARBA" id="ARBA00023139"/>
    </source>
</evidence>
<accession>A0ABN3Z7F2</accession>
<keyword evidence="5" id="KW-0564">Palmitate</keyword>
<evidence type="ECO:0000313" key="8">
    <source>
        <dbReference type="EMBL" id="ADP31387.1"/>
    </source>
</evidence>
<sequence>MKKWLAYCLFLILVISLSACSTSAENETIKIGINDSDRAIWDFIAGKAEEEGQQIEMIEFSDYGESNMALANGEIDANAFQTISYFQAFTKKYKDKLAPLGTTYIAGMGIYSKTYKRIKDIPNGAVVALPDEGIDLGRALMLLQEAGLLKLKKGFNGNGSMDMIKDNSRHLKIKTVSKEEAYRRLDDVDVTVLTMEDAEKAGLHPEKDALQRAEQTAEVYMNMIAVRAEDRDRENLENILELYHSDDTAAFIEKEYHGNLIPAFLPLKSLSDWKNEFTQ</sequence>
<dbReference type="RefSeq" id="WP_004430029.1">
    <property type="nucleotide sequence ID" value="NC_014639.1"/>
</dbReference>